<dbReference type="AlphaFoldDB" id="A0A9D1NF39"/>
<organism evidence="1 2">
    <name type="scientific">Candidatus Caccopulliclostridium gallistercoris</name>
    <dbReference type="NCBI Taxonomy" id="2840719"/>
    <lineage>
        <taxon>Bacteria</taxon>
        <taxon>Bacillati</taxon>
        <taxon>Bacillota</taxon>
        <taxon>Clostridia</taxon>
        <taxon>Candidatus Caccopulliclostridium</taxon>
    </lineage>
</organism>
<comment type="caution">
    <text evidence="1">The sequence shown here is derived from an EMBL/GenBank/DDBJ whole genome shotgun (WGS) entry which is preliminary data.</text>
</comment>
<reference evidence="1" key="2">
    <citation type="journal article" date="2021" name="PeerJ">
        <title>Extensive microbial diversity within the chicken gut microbiome revealed by metagenomics and culture.</title>
        <authorList>
            <person name="Gilroy R."/>
            <person name="Ravi A."/>
            <person name="Getino M."/>
            <person name="Pursley I."/>
            <person name="Horton D.L."/>
            <person name="Alikhan N.F."/>
            <person name="Baker D."/>
            <person name="Gharbi K."/>
            <person name="Hall N."/>
            <person name="Watson M."/>
            <person name="Adriaenssens E.M."/>
            <person name="Foster-Nyarko E."/>
            <person name="Jarju S."/>
            <person name="Secka A."/>
            <person name="Antonio M."/>
            <person name="Oren A."/>
            <person name="Chaudhuri R.R."/>
            <person name="La Ragione R."/>
            <person name="Hildebrand F."/>
            <person name="Pallen M.J."/>
        </authorList>
    </citation>
    <scope>NUCLEOTIDE SEQUENCE</scope>
    <source>
        <strain evidence="1">CHK186-9395</strain>
    </source>
</reference>
<dbReference type="Proteomes" id="UP000886861">
    <property type="component" value="Unassembled WGS sequence"/>
</dbReference>
<reference evidence="1" key="1">
    <citation type="submission" date="2020-10" db="EMBL/GenBank/DDBJ databases">
        <authorList>
            <person name="Gilroy R."/>
        </authorList>
    </citation>
    <scope>NUCLEOTIDE SEQUENCE</scope>
    <source>
        <strain evidence="1">CHK186-9395</strain>
    </source>
</reference>
<dbReference type="EMBL" id="DVOJ01000012">
    <property type="protein sequence ID" value="HIV01519.1"/>
    <property type="molecule type" value="Genomic_DNA"/>
</dbReference>
<proteinExistence type="predicted"/>
<evidence type="ECO:0000313" key="1">
    <source>
        <dbReference type="EMBL" id="HIV01519.1"/>
    </source>
</evidence>
<evidence type="ECO:0000313" key="2">
    <source>
        <dbReference type="Proteomes" id="UP000886861"/>
    </source>
</evidence>
<name>A0A9D1NF39_9FIRM</name>
<dbReference type="PROSITE" id="PS51257">
    <property type="entry name" value="PROKAR_LIPOPROTEIN"/>
    <property type="match status" value="1"/>
</dbReference>
<sequence>MTKYKTISFSLISAFLLLILSTLVGCGQSFPITYGTYNYWGTKSYNGNTQQVIETENAKVDLNGIGITATNFEFKQDGTVRVTRGNEIFDLNYTVDSNGNVNLSGNGVKMLTVYVYGSFSNHGYFENNKFYFRYSYNENSKIETYIVAELNI</sequence>
<accession>A0A9D1NF39</accession>
<protein>
    <recommendedName>
        <fullName evidence="3">Lipoprotein</fullName>
    </recommendedName>
</protein>
<gene>
    <name evidence="1" type="ORF">IAA62_03085</name>
</gene>
<evidence type="ECO:0008006" key="3">
    <source>
        <dbReference type="Google" id="ProtNLM"/>
    </source>
</evidence>